<organism evidence="2 3">
    <name type="scientific">Scylla paramamosain</name>
    <name type="common">Mud crab</name>
    <dbReference type="NCBI Taxonomy" id="85552"/>
    <lineage>
        <taxon>Eukaryota</taxon>
        <taxon>Metazoa</taxon>
        <taxon>Ecdysozoa</taxon>
        <taxon>Arthropoda</taxon>
        <taxon>Crustacea</taxon>
        <taxon>Multicrustacea</taxon>
        <taxon>Malacostraca</taxon>
        <taxon>Eumalacostraca</taxon>
        <taxon>Eucarida</taxon>
        <taxon>Decapoda</taxon>
        <taxon>Pleocyemata</taxon>
        <taxon>Brachyura</taxon>
        <taxon>Eubrachyura</taxon>
        <taxon>Portunoidea</taxon>
        <taxon>Portunidae</taxon>
        <taxon>Portuninae</taxon>
        <taxon>Scylla</taxon>
    </lineage>
</organism>
<comment type="caution">
    <text evidence="2">The sequence shown here is derived from an EMBL/GenBank/DDBJ whole genome shotgun (WGS) entry which is preliminary data.</text>
</comment>
<keyword evidence="1" id="KW-0472">Membrane</keyword>
<gene>
    <name evidence="2" type="ORF">O3P69_017777</name>
</gene>
<dbReference type="Proteomes" id="UP001487740">
    <property type="component" value="Unassembled WGS sequence"/>
</dbReference>
<evidence type="ECO:0000256" key="1">
    <source>
        <dbReference type="SAM" id="Phobius"/>
    </source>
</evidence>
<proteinExistence type="predicted"/>
<accession>A0AAW0SJE9</accession>
<dbReference type="EMBL" id="JARAKH010000142">
    <property type="protein sequence ID" value="KAK8375039.1"/>
    <property type="molecule type" value="Genomic_DNA"/>
</dbReference>
<keyword evidence="3" id="KW-1185">Reference proteome</keyword>
<keyword evidence="1" id="KW-0812">Transmembrane</keyword>
<feature type="non-terminal residue" evidence="2">
    <location>
        <position position="1"/>
    </location>
</feature>
<evidence type="ECO:0000313" key="2">
    <source>
        <dbReference type="EMBL" id="KAK8375039.1"/>
    </source>
</evidence>
<dbReference type="AlphaFoldDB" id="A0AAW0SJE9"/>
<reference evidence="2 3" key="1">
    <citation type="submission" date="2023-03" db="EMBL/GenBank/DDBJ databases">
        <title>High-quality genome of Scylla paramamosain provides insights in environmental adaptation.</title>
        <authorList>
            <person name="Zhang L."/>
        </authorList>
    </citation>
    <scope>NUCLEOTIDE SEQUENCE [LARGE SCALE GENOMIC DNA]</scope>
    <source>
        <strain evidence="2">LZ_2023a</strain>
        <tissue evidence="2">Muscle</tissue>
    </source>
</reference>
<protein>
    <submittedName>
        <fullName evidence="2">Uncharacterized protein</fullName>
    </submittedName>
</protein>
<sequence>IRRLRESGILDRLFLEEQWDARHCLQGGASDLLANRLRALEFKDYYGVLMMYCGGMMLAGMTLLMEMLLGGISLTHGSSIIYPFVSLSPARVPWIAAPPAASAGLK</sequence>
<evidence type="ECO:0000313" key="3">
    <source>
        <dbReference type="Proteomes" id="UP001487740"/>
    </source>
</evidence>
<keyword evidence="1" id="KW-1133">Transmembrane helix</keyword>
<feature type="transmembrane region" description="Helical" evidence="1">
    <location>
        <begin position="45"/>
        <end position="65"/>
    </location>
</feature>
<name>A0AAW0SJE9_SCYPA</name>